<protein>
    <submittedName>
        <fullName evidence="4">Inositol 2-dehydrogenase/D-chiro-inositol 3-dehydrogenase</fullName>
        <ecNumber evidence="4">1.1.1.369</ecNumber>
    </submittedName>
</protein>
<dbReference type="InterPro" id="IPR000683">
    <property type="entry name" value="Gfo/Idh/MocA-like_OxRdtase_N"/>
</dbReference>
<keyword evidence="5" id="KW-1185">Reference proteome</keyword>
<organism evidence="4 5">
    <name type="scientific">Candidatus Lokiarchaeum ossiferum</name>
    <dbReference type="NCBI Taxonomy" id="2951803"/>
    <lineage>
        <taxon>Archaea</taxon>
        <taxon>Promethearchaeati</taxon>
        <taxon>Promethearchaeota</taxon>
        <taxon>Promethearchaeia</taxon>
        <taxon>Promethearchaeales</taxon>
        <taxon>Promethearchaeaceae</taxon>
        <taxon>Candidatus Lokiarchaeum</taxon>
    </lineage>
</organism>
<accession>A0ABY6HTA4</accession>
<dbReference type="Pfam" id="PF02894">
    <property type="entry name" value="GFO_IDH_MocA_C"/>
    <property type="match status" value="1"/>
</dbReference>
<evidence type="ECO:0000259" key="3">
    <source>
        <dbReference type="Pfam" id="PF02894"/>
    </source>
</evidence>
<dbReference type="SUPFAM" id="SSF55347">
    <property type="entry name" value="Glyceraldehyde-3-phosphate dehydrogenase-like, C-terminal domain"/>
    <property type="match status" value="1"/>
</dbReference>
<dbReference type="Gene3D" id="3.40.50.720">
    <property type="entry name" value="NAD(P)-binding Rossmann-like Domain"/>
    <property type="match status" value="1"/>
</dbReference>
<gene>
    <name evidence="4" type="ORF">NEF87_003034</name>
</gene>
<evidence type="ECO:0000313" key="5">
    <source>
        <dbReference type="Proteomes" id="UP001208689"/>
    </source>
</evidence>
<evidence type="ECO:0000313" key="4">
    <source>
        <dbReference type="EMBL" id="UYP46749.1"/>
    </source>
</evidence>
<dbReference type="Pfam" id="PF01408">
    <property type="entry name" value="GFO_IDH_MocA"/>
    <property type="match status" value="1"/>
</dbReference>
<dbReference type="EC" id="1.1.1.369" evidence="4"/>
<sequence>MVDKVKIGIIGLGRISSLHLPAYKENGLDAELVAVCDSNKKRIKEVSQEYNVEKTYTDYEELLQDPNIDAVEILTPHQLHLPMVLKAAQAKKHISLQKVPAMSLSEMDQMIAATKKHGVKFRVFENFRFYPPYQKAMELINQGVIGKTIRVDYQMWSGLETLSQWDVPLKSWAWRISEKGNYKSPTLFDDGYHKHSVISQFLNQPIKSVIVWQGEKRIKGTVKWDLPSSMIYVCKNKANFATWNTSLHDFIPMHSKYYGCDEYVSIFGEKGAIYIPGCTGSWFKDCGAYAPGQAGIHWQDENGHRFKDTDIDTDWQTSFTNCSREFINAIHEDRQPEVNPQEARYILQIGLAGIRSVRNNFQEINLKDIKDKP</sequence>
<dbReference type="PANTHER" id="PTHR43818:SF11">
    <property type="entry name" value="BCDNA.GH03377"/>
    <property type="match status" value="1"/>
</dbReference>
<name>A0ABY6HTA4_9ARCH</name>
<feature type="domain" description="Gfo/Idh/MocA-like oxidoreductase N-terminal" evidence="2">
    <location>
        <begin position="5"/>
        <end position="123"/>
    </location>
</feature>
<proteinExistence type="predicted"/>
<dbReference type="Proteomes" id="UP001208689">
    <property type="component" value="Chromosome"/>
</dbReference>
<dbReference type="GO" id="GO:0016491">
    <property type="term" value="F:oxidoreductase activity"/>
    <property type="evidence" value="ECO:0007669"/>
    <property type="project" value="UniProtKB-KW"/>
</dbReference>
<dbReference type="InterPro" id="IPR036291">
    <property type="entry name" value="NAD(P)-bd_dom_sf"/>
</dbReference>
<dbReference type="PANTHER" id="PTHR43818">
    <property type="entry name" value="BCDNA.GH03377"/>
    <property type="match status" value="1"/>
</dbReference>
<dbReference type="SUPFAM" id="SSF51735">
    <property type="entry name" value="NAD(P)-binding Rossmann-fold domains"/>
    <property type="match status" value="1"/>
</dbReference>
<reference evidence="4" key="1">
    <citation type="submission" date="2022-09" db="EMBL/GenBank/DDBJ databases">
        <title>Actin cytoskeleton and complex cell architecture in an #Asgard archaeon.</title>
        <authorList>
            <person name="Ponce Toledo R.I."/>
            <person name="Schleper C."/>
            <person name="Rodrigues Oliveira T."/>
            <person name="Wollweber F."/>
            <person name="Xu J."/>
            <person name="Rittmann S."/>
            <person name="Klingl A."/>
            <person name="Pilhofer M."/>
        </authorList>
    </citation>
    <scope>NUCLEOTIDE SEQUENCE</scope>
    <source>
        <strain evidence="4">B-35</strain>
    </source>
</reference>
<dbReference type="InterPro" id="IPR050463">
    <property type="entry name" value="Gfo/Idh/MocA_oxidrdct_glycsds"/>
</dbReference>
<dbReference type="InterPro" id="IPR004104">
    <property type="entry name" value="Gfo/Idh/MocA-like_OxRdtase_C"/>
</dbReference>
<evidence type="ECO:0000256" key="1">
    <source>
        <dbReference type="ARBA" id="ARBA00023002"/>
    </source>
</evidence>
<dbReference type="Gene3D" id="3.30.360.10">
    <property type="entry name" value="Dihydrodipicolinate Reductase, domain 2"/>
    <property type="match status" value="1"/>
</dbReference>
<evidence type="ECO:0000259" key="2">
    <source>
        <dbReference type="Pfam" id="PF01408"/>
    </source>
</evidence>
<keyword evidence="1 4" id="KW-0560">Oxidoreductase</keyword>
<feature type="domain" description="Gfo/Idh/MocA-like oxidoreductase C-terminal" evidence="3">
    <location>
        <begin position="138"/>
        <end position="360"/>
    </location>
</feature>
<dbReference type="EMBL" id="CP104013">
    <property type="protein sequence ID" value="UYP46749.1"/>
    <property type="molecule type" value="Genomic_DNA"/>
</dbReference>